<feature type="transmembrane region" description="Helical" evidence="2">
    <location>
        <begin position="141"/>
        <end position="161"/>
    </location>
</feature>
<proteinExistence type="predicted"/>
<reference evidence="3 4" key="1">
    <citation type="submission" date="2016-01" db="EMBL/GenBank/DDBJ databases">
        <title>Whole genome sequence and analysis of Micromonospora rosaria DSM 803, which can produce antibacterial substance rosamicin.</title>
        <authorList>
            <person name="Yang H."/>
            <person name="He X."/>
            <person name="Zhu D."/>
        </authorList>
    </citation>
    <scope>NUCLEOTIDE SEQUENCE [LARGE SCALE GENOMIC DNA]</scope>
    <source>
        <strain evidence="3 4">DSM 803</strain>
    </source>
</reference>
<keyword evidence="2" id="KW-0812">Transmembrane</keyword>
<sequence length="166" mass="16840">MAMLSLPATPRHRLRIGYALGLLAILGAATTLAVEARDPALSATRLETPVPAPEIPVVEEPGVTVDRYPDPWATSPRGPDGPARGGAPLGPPEQPVAGAPADRVPADRLPAPGARSGSGGGTAVGAARPEPGGRADDARSLFWSGVGGLVISLTGIGLLAARRRMW</sequence>
<dbReference type="AlphaFoldDB" id="A0A136PTS2"/>
<keyword evidence="4" id="KW-1185">Reference proteome</keyword>
<gene>
    <name evidence="3" type="ORF">AWW66_11545</name>
</gene>
<name>A0A136PTS2_9ACTN</name>
<evidence type="ECO:0000256" key="1">
    <source>
        <dbReference type="SAM" id="MobiDB-lite"/>
    </source>
</evidence>
<keyword evidence="2" id="KW-1133">Transmembrane helix</keyword>
<evidence type="ECO:0000313" key="3">
    <source>
        <dbReference type="EMBL" id="KXK61812.1"/>
    </source>
</evidence>
<evidence type="ECO:0000313" key="4">
    <source>
        <dbReference type="Proteomes" id="UP000070620"/>
    </source>
</evidence>
<organism evidence="3 4">
    <name type="scientific">Micromonospora rosaria</name>
    <dbReference type="NCBI Taxonomy" id="47874"/>
    <lineage>
        <taxon>Bacteria</taxon>
        <taxon>Bacillati</taxon>
        <taxon>Actinomycetota</taxon>
        <taxon>Actinomycetes</taxon>
        <taxon>Micromonosporales</taxon>
        <taxon>Micromonosporaceae</taxon>
        <taxon>Micromonospora</taxon>
    </lineage>
</organism>
<dbReference type="RefSeq" id="WP_067364055.1">
    <property type="nucleotide sequence ID" value="NZ_LRQV01000032.1"/>
</dbReference>
<dbReference type="EMBL" id="LRQV01000032">
    <property type="protein sequence ID" value="KXK61812.1"/>
    <property type="molecule type" value="Genomic_DNA"/>
</dbReference>
<protein>
    <submittedName>
        <fullName evidence="3">Uncharacterized protein</fullName>
    </submittedName>
</protein>
<accession>A0A136PTS2</accession>
<comment type="caution">
    <text evidence="3">The sequence shown here is derived from an EMBL/GenBank/DDBJ whole genome shotgun (WGS) entry which is preliminary data.</text>
</comment>
<evidence type="ECO:0000256" key="2">
    <source>
        <dbReference type="SAM" id="Phobius"/>
    </source>
</evidence>
<feature type="region of interest" description="Disordered" evidence="1">
    <location>
        <begin position="60"/>
        <end position="135"/>
    </location>
</feature>
<dbReference type="OrthoDB" id="3405859at2"/>
<dbReference type="Proteomes" id="UP000070620">
    <property type="component" value="Unassembled WGS sequence"/>
</dbReference>
<keyword evidence="2" id="KW-0472">Membrane</keyword>